<dbReference type="Proteomes" id="UP001244011">
    <property type="component" value="Unassembled WGS sequence"/>
</dbReference>
<feature type="region of interest" description="Disordered" evidence="1">
    <location>
        <begin position="91"/>
        <end position="129"/>
    </location>
</feature>
<reference evidence="2" key="1">
    <citation type="submission" date="2023-06" db="EMBL/GenBank/DDBJ databases">
        <title>Genome-scale phylogeny and comparative genomics of the fungal order Sordariales.</title>
        <authorList>
            <consortium name="Lawrence Berkeley National Laboratory"/>
            <person name="Hensen N."/>
            <person name="Bonometti L."/>
            <person name="Westerberg I."/>
            <person name="Brannstrom I.O."/>
            <person name="Guillou S."/>
            <person name="Cros-Aarteil S."/>
            <person name="Calhoun S."/>
            <person name="Haridas S."/>
            <person name="Kuo A."/>
            <person name="Mondo S."/>
            <person name="Pangilinan J."/>
            <person name="Riley R."/>
            <person name="Labutti K."/>
            <person name="Andreopoulos B."/>
            <person name="Lipzen A."/>
            <person name="Chen C."/>
            <person name="Yanf M."/>
            <person name="Daum C."/>
            <person name="Ng V."/>
            <person name="Clum A."/>
            <person name="Steindorff A."/>
            <person name="Ohm R."/>
            <person name="Martin F."/>
            <person name="Silar P."/>
            <person name="Natvig D."/>
            <person name="Lalanne C."/>
            <person name="Gautier V."/>
            <person name="Ament-Velasquez S.L."/>
            <person name="Kruys A."/>
            <person name="Hutchinson M.I."/>
            <person name="Powell A.J."/>
            <person name="Barry K."/>
            <person name="Miller A.N."/>
            <person name="Grigoriev I.V."/>
            <person name="Debuchy R."/>
            <person name="Gladieux P."/>
            <person name="Thoren M.H."/>
            <person name="Johannesson H."/>
        </authorList>
    </citation>
    <scope>NUCLEOTIDE SEQUENCE</scope>
    <source>
        <strain evidence="2">8032-3</strain>
    </source>
</reference>
<gene>
    <name evidence="2" type="ORF">QBC33DRAFT_562606</name>
</gene>
<name>A0AAJ0FK51_9PEZI</name>
<feature type="compositionally biased region" description="Low complexity" evidence="1">
    <location>
        <begin position="96"/>
        <end position="125"/>
    </location>
</feature>
<keyword evidence="3" id="KW-1185">Reference proteome</keyword>
<comment type="caution">
    <text evidence="2">The sequence shown here is derived from an EMBL/GenBank/DDBJ whole genome shotgun (WGS) entry which is preliminary data.</text>
</comment>
<dbReference type="GeneID" id="85313406"/>
<evidence type="ECO:0000313" key="2">
    <source>
        <dbReference type="EMBL" id="KAK1763740.1"/>
    </source>
</evidence>
<organism evidence="2 3">
    <name type="scientific">Phialemonium atrogriseum</name>
    <dbReference type="NCBI Taxonomy" id="1093897"/>
    <lineage>
        <taxon>Eukaryota</taxon>
        <taxon>Fungi</taxon>
        <taxon>Dikarya</taxon>
        <taxon>Ascomycota</taxon>
        <taxon>Pezizomycotina</taxon>
        <taxon>Sordariomycetes</taxon>
        <taxon>Sordariomycetidae</taxon>
        <taxon>Cephalothecales</taxon>
        <taxon>Cephalothecaceae</taxon>
        <taxon>Phialemonium</taxon>
    </lineage>
</organism>
<protein>
    <submittedName>
        <fullName evidence="2">Uncharacterized protein</fullName>
    </submittedName>
</protein>
<sequence>MGRAIASDSLSHSHGKSNGDNYGAKCTIEATKLAGNKIPYHYGNRYIVGVLKELLSEALASYDELISGGYDKKFNTYADAVVRSGTKVVERRTSRSRTSSTCQAALQPTSTAQTTDGTTTSPSRTATKEGAINPRQVVDKTYKALKSLGTDLDDVADTTSNGLYDANDDDLVDGIITPGTPSPGGGGKMAQIVDTADERAYQKCKGIMLTFLAVNYLLPHPHHRQDGGCRRVASRLAAPLSAADELALDIYGVVVAVRAEISIVVEGLEIDNPVDGASKVHPGPVRAPGVLGGLAH</sequence>
<evidence type="ECO:0000256" key="1">
    <source>
        <dbReference type="SAM" id="MobiDB-lite"/>
    </source>
</evidence>
<evidence type="ECO:0000313" key="3">
    <source>
        <dbReference type="Proteomes" id="UP001244011"/>
    </source>
</evidence>
<accession>A0AAJ0FK51</accession>
<dbReference type="AlphaFoldDB" id="A0AAJ0FK51"/>
<dbReference type="RefSeq" id="XP_060279953.1">
    <property type="nucleotide sequence ID" value="XM_060430219.1"/>
</dbReference>
<dbReference type="EMBL" id="MU839025">
    <property type="protein sequence ID" value="KAK1763740.1"/>
    <property type="molecule type" value="Genomic_DNA"/>
</dbReference>
<proteinExistence type="predicted"/>